<gene>
    <name evidence="1" type="ORF">M9H77_15683</name>
</gene>
<evidence type="ECO:0000313" key="2">
    <source>
        <dbReference type="Proteomes" id="UP001060085"/>
    </source>
</evidence>
<sequence>MDLGNNIKRNAKYSMGQVLGFAPVNGFVCALLNQKYLKRKLTGGNENHFSPAPILNPFFTQDRLPQQEKLGATSSLAQLQQPPLWTKMRFRHFPWGVLVYPKVELTEQQMAVTNYCCAATLYYLNEQFTNTDGFDVSDLIYLMLMCISIQQNPIGSDKITSLSADIGSKLPTSQLLLKQTRFLENPG</sequence>
<accession>A0ACC0AY86</accession>
<keyword evidence="2" id="KW-1185">Reference proteome</keyword>
<evidence type="ECO:0000313" key="1">
    <source>
        <dbReference type="EMBL" id="KAI5665830.1"/>
    </source>
</evidence>
<dbReference type="Proteomes" id="UP001060085">
    <property type="component" value="Linkage Group LG04"/>
</dbReference>
<reference evidence="2" key="1">
    <citation type="journal article" date="2023" name="Nat. Plants">
        <title>Single-cell RNA sequencing provides a high-resolution roadmap for understanding the multicellular compartmentation of specialized metabolism.</title>
        <authorList>
            <person name="Sun S."/>
            <person name="Shen X."/>
            <person name="Li Y."/>
            <person name="Li Y."/>
            <person name="Wang S."/>
            <person name="Li R."/>
            <person name="Zhang H."/>
            <person name="Shen G."/>
            <person name="Guo B."/>
            <person name="Wei J."/>
            <person name="Xu J."/>
            <person name="St-Pierre B."/>
            <person name="Chen S."/>
            <person name="Sun C."/>
        </authorList>
    </citation>
    <scope>NUCLEOTIDE SEQUENCE [LARGE SCALE GENOMIC DNA]</scope>
</reference>
<organism evidence="1 2">
    <name type="scientific">Catharanthus roseus</name>
    <name type="common">Madagascar periwinkle</name>
    <name type="synonym">Vinca rosea</name>
    <dbReference type="NCBI Taxonomy" id="4058"/>
    <lineage>
        <taxon>Eukaryota</taxon>
        <taxon>Viridiplantae</taxon>
        <taxon>Streptophyta</taxon>
        <taxon>Embryophyta</taxon>
        <taxon>Tracheophyta</taxon>
        <taxon>Spermatophyta</taxon>
        <taxon>Magnoliopsida</taxon>
        <taxon>eudicotyledons</taxon>
        <taxon>Gunneridae</taxon>
        <taxon>Pentapetalae</taxon>
        <taxon>asterids</taxon>
        <taxon>lamiids</taxon>
        <taxon>Gentianales</taxon>
        <taxon>Apocynaceae</taxon>
        <taxon>Rauvolfioideae</taxon>
        <taxon>Vinceae</taxon>
        <taxon>Catharanthinae</taxon>
        <taxon>Catharanthus</taxon>
    </lineage>
</organism>
<comment type="caution">
    <text evidence="1">The sequence shown here is derived from an EMBL/GenBank/DDBJ whole genome shotgun (WGS) entry which is preliminary data.</text>
</comment>
<name>A0ACC0AY86_CATRO</name>
<protein>
    <submittedName>
        <fullName evidence="1">Uncharacterized protein</fullName>
    </submittedName>
</protein>
<proteinExistence type="predicted"/>
<dbReference type="EMBL" id="CM044704">
    <property type="protein sequence ID" value="KAI5665830.1"/>
    <property type="molecule type" value="Genomic_DNA"/>
</dbReference>